<dbReference type="InterPro" id="IPR037883">
    <property type="entry name" value="Knr4/Smi1-like_sf"/>
</dbReference>
<dbReference type="InterPro" id="IPR018958">
    <property type="entry name" value="Knr4/Smi1-like_dom"/>
</dbReference>
<dbReference type="EMBL" id="BAAAWD010000006">
    <property type="protein sequence ID" value="GAA3000586.1"/>
    <property type="molecule type" value="Genomic_DNA"/>
</dbReference>
<reference evidence="2 3" key="1">
    <citation type="journal article" date="2019" name="Int. J. Syst. Evol. Microbiol.">
        <title>The Global Catalogue of Microorganisms (GCM) 10K type strain sequencing project: providing services to taxonomists for standard genome sequencing and annotation.</title>
        <authorList>
            <consortium name="The Broad Institute Genomics Platform"/>
            <consortium name="The Broad Institute Genome Sequencing Center for Infectious Disease"/>
            <person name="Wu L."/>
            <person name="Ma J."/>
        </authorList>
    </citation>
    <scope>NUCLEOTIDE SEQUENCE [LARGE SCALE GENOMIC DNA]</scope>
    <source>
        <strain evidence="2 3">JCM 3106</strain>
    </source>
</reference>
<dbReference type="Pfam" id="PF09346">
    <property type="entry name" value="SMI1_KNR4"/>
    <property type="match status" value="1"/>
</dbReference>
<accession>A0ABN3XWH9</accession>
<evidence type="ECO:0000313" key="2">
    <source>
        <dbReference type="EMBL" id="GAA3000586.1"/>
    </source>
</evidence>
<feature type="domain" description="Knr4/Smi1-like" evidence="1">
    <location>
        <begin position="74"/>
        <end position="207"/>
    </location>
</feature>
<proteinExistence type="predicted"/>
<organism evidence="2 3">
    <name type="scientific">Streptosporangium longisporum</name>
    <dbReference type="NCBI Taxonomy" id="46187"/>
    <lineage>
        <taxon>Bacteria</taxon>
        <taxon>Bacillati</taxon>
        <taxon>Actinomycetota</taxon>
        <taxon>Actinomycetes</taxon>
        <taxon>Streptosporangiales</taxon>
        <taxon>Streptosporangiaceae</taxon>
        <taxon>Streptosporangium</taxon>
    </lineage>
</organism>
<keyword evidence="3" id="KW-1185">Reference proteome</keyword>
<sequence>MGRLRLTSAELSGVTVRVLAMAISNTPRYPWGDLLRTVNDAAQKYFAEYRAIPPEQRGGPDDGFGRATWLGAPGAGEAEIARHEERLGMRLPPSYREFLQVTNGWDEYSHASLRLMPLAEVGWTRDVDPELARIWDHLEDDHDPQDQWYLHQESMSGSLYISEYIEGQVYLLNPHVVGPDGEWEAWDFAIWRSGETRYKSFWDLMEHEFGGYLS</sequence>
<gene>
    <name evidence="2" type="ORF">GCM10017559_21910</name>
</gene>
<dbReference type="Proteomes" id="UP001499930">
    <property type="component" value="Unassembled WGS sequence"/>
</dbReference>
<protein>
    <recommendedName>
        <fullName evidence="1">Knr4/Smi1-like domain-containing protein</fullName>
    </recommendedName>
</protein>
<dbReference type="SUPFAM" id="SSF160631">
    <property type="entry name" value="SMI1/KNR4-like"/>
    <property type="match status" value="1"/>
</dbReference>
<dbReference type="Gene3D" id="3.40.1580.10">
    <property type="entry name" value="SMI1/KNR4-like"/>
    <property type="match status" value="1"/>
</dbReference>
<dbReference type="SMART" id="SM00860">
    <property type="entry name" value="SMI1_KNR4"/>
    <property type="match status" value="1"/>
</dbReference>
<evidence type="ECO:0000313" key="3">
    <source>
        <dbReference type="Proteomes" id="UP001499930"/>
    </source>
</evidence>
<evidence type="ECO:0000259" key="1">
    <source>
        <dbReference type="SMART" id="SM00860"/>
    </source>
</evidence>
<comment type="caution">
    <text evidence="2">The sequence shown here is derived from an EMBL/GenBank/DDBJ whole genome shotgun (WGS) entry which is preliminary data.</text>
</comment>
<name>A0ABN3XWH9_9ACTN</name>